<dbReference type="InterPro" id="IPR011528">
    <property type="entry name" value="NERD"/>
</dbReference>
<dbReference type="Pfam" id="PF08378">
    <property type="entry name" value="NERD"/>
    <property type="match status" value="1"/>
</dbReference>
<feature type="domain" description="NERD" evidence="1">
    <location>
        <begin position="38"/>
        <end position="150"/>
    </location>
</feature>
<reference evidence="2" key="1">
    <citation type="submission" date="2022-02" db="EMBL/GenBank/DDBJ databases">
        <title>Atlantic sturgeon de novo genome assembly.</title>
        <authorList>
            <person name="Stock M."/>
            <person name="Klopp C."/>
            <person name="Guiguen Y."/>
            <person name="Cabau C."/>
            <person name="Parinello H."/>
            <person name="Santidrian Yebra-Pimentel E."/>
            <person name="Kuhl H."/>
            <person name="Dirks R.P."/>
            <person name="Guessner J."/>
            <person name="Wuertz S."/>
            <person name="Du K."/>
            <person name="Schartl M."/>
        </authorList>
    </citation>
    <scope>NUCLEOTIDE SEQUENCE</scope>
    <source>
        <strain evidence="2">STURGEONOMICS-FGT-2020</strain>
        <tissue evidence="2">Whole blood</tissue>
    </source>
</reference>
<dbReference type="PANTHER" id="PTHR35287:SF1">
    <property type="entry name" value="SI:ZFOS-911D5.4"/>
    <property type="match status" value="1"/>
</dbReference>
<comment type="caution">
    <text evidence="2">The sequence shown here is derived from an EMBL/GenBank/DDBJ whole genome shotgun (WGS) entry which is preliminary data.</text>
</comment>
<dbReference type="Proteomes" id="UP001230051">
    <property type="component" value="Unassembled WGS sequence"/>
</dbReference>
<proteinExistence type="predicted"/>
<gene>
    <name evidence="2" type="ORF">AOXY_G14713</name>
</gene>
<protein>
    <recommendedName>
        <fullName evidence="1">NERD domain-containing protein</fullName>
    </recommendedName>
</protein>
<dbReference type="EMBL" id="JAGXEW010000013">
    <property type="protein sequence ID" value="KAK1164416.1"/>
    <property type="molecule type" value="Genomic_DNA"/>
</dbReference>
<feature type="non-terminal residue" evidence="2">
    <location>
        <position position="312"/>
    </location>
</feature>
<name>A0AAD8G475_ACIOX</name>
<sequence length="312" mass="35554">MLKLGSRLIQFYHASASGQAEFGKQEENVQELQCFKDFLAKLRKHGGLQKEAIFCNLRVPNQFQIGKEDIDLVLLTGCGVFCLDVKTWKGKVSVQEHSWHLNITEETEHFSNTSISQVADPIQVIKTKTKNLRNHLMRSGVCVRQSLFLSRVVFLNPDCHMDPELQKSKEVVAHCDLDSFISSFKEGYLAWISDAVTPYLLSGHLSYRQLNDLSSVLQRTGTWDTVNLHGGQQLKGDYRGCLHIALNREETDQLEFTHQWNMSAGYLWAFLGYSPQVTVKMYRRGGQGWLWKPLSGTAIIPYNTHIVFRVCG</sequence>
<dbReference type="PANTHER" id="PTHR35287">
    <property type="entry name" value="SI:ZFOS-911D5.4"/>
    <property type="match status" value="1"/>
</dbReference>
<evidence type="ECO:0000259" key="1">
    <source>
        <dbReference type="Pfam" id="PF08378"/>
    </source>
</evidence>
<accession>A0AAD8G475</accession>
<evidence type="ECO:0000313" key="2">
    <source>
        <dbReference type="EMBL" id="KAK1164416.1"/>
    </source>
</evidence>
<evidence type="ECO:0000313" key="3">
    <source>
        <dbReference type="Proteomes" id="UP001230051"/>
    </source>
</evidence>
<dbReference type="AlphaFoldDB" id="A0AAD8G475"/>
<organism evidence="2 3">
    <name type="scientific">Acipenser oxyrinchus oxyrinchus</name>
    <dbReference type="NCBI Taxonomy" id="40147"/>
    <lineage>
        <taxon>Eukaryota</taxon>
        <taxon>Metazoa</taxon>
        <taxon>Chordata</taxon>
        <taxon>Craniata</taxon>
        <taxon>Vertebrata</taxon>
        <taxon>Euteleostomi</taxon>
        <taxon>Actinopterygii</taxon>
        <taxon>Chondrostei</taxon>
        <taxon>Acipenseriformes</taxon>
        <taxon>Acipenseridae</taxon>
        <taxon>Acipenser</taxon>
    </lineage>
</organism>
<keyword evidence="3" id="KW-1185">Reference proteome</keyword>